<dbReference type="PROSITE" id="PS51352">
    <property type="entry name" value="THIOREDOXIN_2"/>
    <property type="match status" value="1"/>
</dbReference>
<dbReference type="PANTHER" id="PTHR43503:SF4">
    <property type="entry name" value="PEROXIREDOXIN-6"/>
    <property type="match status" value="1"/>
</dbReference>
<dbReference type="InterPro" id="IPR036282">
    <property type="entry name" value="Glutathione-S-Trfase_C_sf"/>
</dbReference>
<dbReference type="PANTHER" id="PTHR43503">
    <property type="entry name" value="MCG48959-RELATED"/>
    <property type="match status" value="1"/>
</dbReference>
<dbReference type="InterPro" id="IPR019479">
    <property type="entry name" value="Peroxiredoxin_C"/>
</dbReference>
<dbReference type="InterPro" id="IPR000866">
    <property type="entry name" value="AhpC/TSA"/>
</dbReference>
<dbReference type="Pfam" id="PF13409">
    <property type="entry name" value="GST_N_2"/>
    <property type="match status" value="1"/>
</dbReference>
<dbReference type="EMBL" id="JAGTXO010000015">
    <property type="protein sequence ID" value="KAG8463724.1"/>
    <property type="molecule type" value="Genomic_DNA"/>
</dbReference>
<dbReference type="CDD" id="cd00570">
    <property type="entry name" value="GST_N_family"/>
    <property type="match status" value="1"/>
</dbReference>
<protein>
    <submittedName>
        <fullName evidence="5">Uncharacterized protein</fullName>
    </submittedName>
</protein>
<feature type="domain" description="Thioredoxin" evidence="4">
    <location>
        <begin position="560"/>
        <end position="715"/>
    </location>
</feature>
<dbReference type="GO" id="GO:0005829">
    <property type="term" value="C:cytosol"/>
    <property type="evidence" value="ECO:0007669"/>
    <property type="project" value="TreeGrafter"/>
</dbReference>
<dbReference type="PROSITE" id="PS50404">
    <property type="entry name" value="GST_NTER"/>
    <property type="match status" value="1"/>
</dbReference>
<dbReference type="Proteomes" id="UP000751190">
    <property type="component" value="Unassembled WGS sequence"/>
</dbReference>
<dbReference type="Pfam" id="PF00578">
    <property type="entry name" value="AhpC-TSA"/>
    <property type="match status" value="1"/>
</dbReference>
<dbReference type="InterPro" id="IPR036249">
    <property type="entry name" value="Thioredoxin-like_sf"/>
</dbReference>
<dbReference type="GO" id="GO:0051920">
    <property type="term" value="F:peroxiredoxin activity"/>
    <property type="evidence" value="ECO:0007669"/>
    <property type="project" value="InterPro"/>
</dbReference>
<dbReference type="Gene3D" id="3.40.30.10">
    <property type="entry name" value="Glutaredoxin"/>
    <property type="match status" value="2"/>
</dbReference>
<feature type="region of interest" description="Disordered" evidence="2">
    <location>
        <begin position="749"/>
        <end position="772"/>
    </location>
</feature>
<dbReference type="InterPro" id="IPR013766">
    <property type="entry name" value="Thioredoxin_domain"/>
</dbReference>
<keyword evidence="1" id="KW-0560">Oxidoreductase</keyword>
<organism evidence="5 6">
    <name type="scientific">Diacronema lutheri</name>
    <name type="common">Unicellular marine alga</name>
    <name type="synonym">Monochrysis lutheri</name>
    <dbReference type="NCBI Taxonomy" id="2081491"/>
    <lineage>
        <taxon>Eukaryota</taxon>
        <taxon>Haptista</taxon>
        <taxon>Haptophyta</taxon>
        <taxon>Pavlovophyceae</taxon>
        <taxon>Pavlovales</taxon>
        <taxon>Pavlovaceae</taxon>
        <taxon>Diacronema</taxon>
    </lineage>
</organism>
<sequence length="772" mass="82080">MATDVGRSRTSGAPWLCLTLKAGTGLSADEVAAQLSNTSSGALDARASVLSSLDGRESRRVHGTPGGDMGEVLLALSVIDDMTGGAYLTTEHRVLSVIEAVSRMKGALYMCTDARAVERLEGALVDRGFKMDESDAHPPDMDDDLIDALVLPEHVGCRHLRSILENPAAYGVRVHLCRWAITSFLRLLWTPAHSHRMQLVIHMGDAAERAVVIVQTEHLVAPCFDVQTVVLHPAVVQLERERLANWLSTLLARDPASAPFGVEAAPLLAAVNARGRTQLELALDAIGGGLPVISARTDGSMVMLFAAPTSSSSLGPLMLARECRVLRDLTPVALSDGEHRSSSFREMNPFAKVPTLRSADGVSLGESAAILRFLATRYGPRHLYPAGVDPAHCARIDFAIDSFSNEGCLHGHTAVVSPLLGFAAKPDDQHAANGRYARALEQWAASFLSGTRFVGGEQPTIADFKVAPFFYAAAHSAVAELAGFACPARISQFAADFAAHVPSAAFLVAHSSGRAIGEMLAAALRAAPPTAAPPTAASGTAARNANAKSDVASAAAPAGLPLGSVVPDFVAESTHGRIRFHEYIAGSWSALFSHPDDFAPVGTTELGSLAQLQPQFRRRGVKVIALACSDISSHERWCVDVLAVAKVQNDRGFPYPILADASRQIATQLGMIEPITCRAVFVFAPDMTLKLSLMYPVSCGLNFGELLRAIDSLQMTAQYKVATPANWIPGKSVMVLPSVSDDEARANLPKGFAHQPVPSGRRYMRVTPDPTV</sequence>
<evidence type="ECO:0000313" key="6">
    <source>
        <dbReference type="Proteomes" id="UP000751190"/>
    </source>
</evidence>
<dbReference type="Pfam" id="PF10417">
    <property type="entry name" value="1-cysPrx_C"/>
    <property type="match status" value="1"/>
</dbReference>
<evidence type="ECO:0000259" key="3">
    <source>
        <dbReference type="PROSITE" id="PS50404"/>
    </source>
</evidence>
<dbReference type="AlphaFoldDB" id="A0A8J5XFS0"/>
<dbReference type="GO" id="GO:0045454">
    <property type="term" value="P:cell redox homeostasis"/>
    <property type="evidence" value="ECO:0007669"/>
    <property type="project" value="TreeGrafter"/>
</dbReference>
<feature type="domain" description="GST N-terminal" evidence="3">
    <location>
        <begin position="300"/>
        <end position="382"/>
    </location>
</feature>
<evidence type="ECO:0000313" key="5">
    <source>
        <dbReference type="EMBL" id="KAG8463724.1"/>
    </source>
</evidence>
<evidence type="ECO:0000256" key="2">
    <source>
        <dbReference type="SAM" id="MobiDB-lite"/>
    </source>
</evidence>
<dbReference type="SUPFAM" id="SSF47616">
    <property type="entry name" value="GST C-terminal domain-like"/>
    <property type="match status" value="1"/>
</dbReference>
<dbReference type="InterPro" id="IPR040079">
    <property type="entry name" value="Glutathione_S-Trfase"/>
</dbReference>
<keyword evidence="6" id="KW-1185">Reference proteome</keyword>
<dbReference type="Gene3D" id="1.20.1050.10">
    <property type="match status" value="1"/>
</dbReference>
<dbReference type="FunFam" id="3.30.1020.10:FF:000001">
    <property type="entry name" value="1-Cys peroxiredoxin"/>
    <property type="match status" value="1"/>
</dbReference>
<dbReference type="SFLD" id="SFLDG00358">
    <property type="entry name" value="Main_(cytGST)"/>
    <property type="match status" value="1"/>
</dbReference>
<evidence type="ECO:0000256" key="1">
    <source>
        <dbReference type="ARBA" id="ARBA00023002"/>
    </source>
</evidence>
<reference evidence="5" key="1">
    <citation type="submission" date="2021-05" db="EMBL/GenBank/DDBJ databases">
        <title>The genome of the haptophyte Pavlova lutheri (Diacronema luteri, Pavlovales) - a model for lipid biosynthesis in eukaryotic algae.</title>
        <authorList>
            <person name="Hulatt C.J."/>
            <person name="Posewitz M.C."/>
        </authorList>
    </citation>
    <scope>NUCLEOTIDE SEQUENCE</scope>
    <source>
        <strain evidence="5">NIVA-4/92</strain>
    </source>
</reference>
<dbReference type="InterPro" id="IPR004045">
    <property type="entry name" value="Glutathione_S-Trfase_N"/>
</dbReference>
<proteinExistence type="predicted"/>
<name>A0A8J5XFS0_DIALT</name>
<accession>A0A8J5XFS0</accession>
<comment type="caution">
    <text evidence="5">The sequence shown here is derived from an EMBL/GenBank/DDBJ whole genome shotgun (WGS) entry which is preliminary data.</text>
</comment>
<dbReference type="SFLD" id="SFLDS00019">
    <property type="entry name" value="Glutathione_Transferase_(cytos"/>
    <property type="match status" value="1"/>
</dbReference>
<dbReference type="SUPFAM" id="SSF52833">
    <property type="entry name" value="Thioredoxin-like"/>
    <property type="match status" value="2"/>
</dbReference>
<dbReference type="OrthoDB" id="2996783at2759"/>
<dbReference type="GO" id="GO:0005739">
    <property type="term" value="C:mitochondrion"/>
    <property type="evidence" value="ECO:0007669"/>
    <property type="project" value="TreeGrafter"/>
</dbReference>
<gene>
    <name evidence="5" type="ORF">KFE25_003997</name>
</gene>
<dbReference type="Gene3D" id="3.30.1020.10">
    <property type="entry name" value="Antioxidant, Horf6, Chain A, domain2"/>
    <property type="match status" value="1"/>
</dbReference>
<evidence type="ECO:0000259" key="4">
    <source>
        <dbReference type="PROSITE" id="PS51352"/>
    </source>
</evidence>